<feature type="transmembrane region" description="Helical" evidence="1">
    <location>
        <begin position="233"/>
        <end position="257"/>
    </location>
</feature>
<feature type="transmembrane region" description="Helical" evidence="1">
    <location>
        <begin position="171"/>
        <end position="196"/>
    </location>
</feature>
<protein>
    <submittedName>
        <fullName evidence="2">Uncharacterized protein</fullName>
    </submittedName>
</protein>
<keyword evidence="1" id="KW-0472">Membrane</keyword>
<dbReference type="Proteomes" id="UP000615593">
    <property type="component" value="Unassembled WGS sequence"/>
</dbReference>
<accession>A0ABQ3BSR9</accession>
<reference evidence="3" key="1">
    <citation type="journal article" date="2019" name="Int. J. Syst. Evol. Microbiol.">
        <title>The Global Catalogue of Microorganisms (GCM) 10K type strain sequencing project: providing services to taxonomists for standard genome sequencing and annotation.</title>
        <authorList>
            <consortium name="The Broad Institute Genomics Platform"/>
            <consortium name="The Broad Institute Genome Sequencing Center for Infectious Disease"/>
            <person name="Wu L."/>
            <person name="Ma J."/>
        </authorList>
    </citation>
    <scope>NUCLEOTIDE SEQUENCE [LARGE SCALE GENOMIC DNA]</scope>
    <source>
        <strain evidence="3">KCTC 12708</strain>
    </source>
</reference>
<gene>
    <name evidence="2" type="ORF">GCM10008088_17460</name>
</gene>
<organism evidence="2 3">
    <name type="scientific">Mesonia mobilis</name>
    <dbReference type="NCBI Taxonomy" id="369791"/>
    <lineage>
        <taxon>Bacteria</taxon>
        <taxon>Pseudomonadati</taxon>
        <taxon>Bacteroidota</taxon>
        <taxon>Flavobacteriia</taxon>
        <taxon>Flavobacteriales</taxon>
        <taxon>Flavobacteriaceae</taxon>
        <taxon>Mesonia</taxon>
    </lineage>
</organism>
<evidence type="ECO:0000313" key="2">
    <source>
        <dbReference type="EMBL" id="GGZ56394.1"/>
    </source>
</evidence>
<sequence>MIIYIMQILPFLIIFIPNCQYGNMAICTSIAEDYIYENDYQLINVNSNQTTASITVLDSFKSKDLWEVFEMWKIGYSNNNLVYNKYQADSITRNNKLELIDQVLEDNDLIELSKKALPKSNLKYDNQFLEASKDNEIFRPQKVTDDYLTIYDNYRDIEELKKNQTKRKSNFWTNVSIVGFVAISLILIFFLAIIYIRKKMKQNAENNQLIKACIVISLSLIIAILLLGKLSYFIGFLAYPIVLIGAFGIGKLLYLIIGDEQ</sequence>
<name>A0ABQ3BSR9_9FLAO</name>
<feature type="transmembrane region" description="Helical" evidence="1">
    <location>
        <begin position="208"/>
        <end position="227"/>
    </location>
</feature>
<proteinExistence type="predicted"/>
<keyword evidence="1" id="KW-0812">Transmembrane</keyword>
<keyword evidence="3" id="KW-1185">Reference proteome</keyword>
<comment type="caution">
    <text evidence="2">The sequence shown here is derived from an EMBL/GenBank/DDBJ whole genome shotgun (WGS) entry which is preliminary data.</text>
</comment>
<keyword evidence="1" id="KW-1133">Transmembrane helix</keyword>
<dbReference type="EMBL" id="BMWY01000004">
    <property type="protein sequence ID" value="GGZ56394.1"/>
    <property type="molecule type" value="Genomic_DNA"/>
</dbReference>
<evidence type="ECO:0000256" key="1">
    <source>
        <dbReference type="SAM" id="Phobius"/>
    </source>
</evidence>
<evidence type="ECO:0000313" key="3">
    <source>
        <dbReference type="Proteomes" id="UP000615593"/>
    </source>
</evidence>